<keyword evidence="1" id="KW-0812">Transmembrane</keyword>
<comment type="caution">
    <text evidence="3">The sequence shown here is derived from an EMBL/GenBank/DDBJ whole genome shotgun (WGS) entry which is preliminary data.</text>
</comment>
<evidence type="ECO:0000256" key="1">
    <source>
        <dbReference type="SAM" id="Phobius"/>
    </source>
</evidence>
<feature type="domain" description="DUF4097" evidence="2">
    <location>
        <begin position="52"/>
        <end position="301"/>
    </location>
</feature>
<dbReference type="Gene3D" id="2.160.20.120">
    <property type="match status" value="1"/>
</dbReference>
<dbReference type="Pfam" id="PF13349">
    <property type="entry name" value="DUF4097"/>
    <property type="match status" value="1"/>
</dbReference>
<evidence type="ECO:0000313" key="4">
    <source>
        <dbReference type="Proteomes" id="UP000051063"/>
    </source>
</evidence>
<dbReference type="PANTHER" id="PTHR34094:SF1">
    <property type="entry name" value="PROTEIN FAM185A"/>
    <property type="match status" value="1"/>
</dbReference>
<feature type="transmembrane region" description="Helical" evidence="1">
    <location>
        <begin position="6"/>
        <end position="23"/>
    </location>
</feature>
<evidence type="ECO:0000313" key="3">
    <source>
        <dbReference type="EMBL" id="KQL46413.1"/>
    </source>
</evidence>
<dbReference type="RefSeq" id="WP_055745499.1">
    <property type="nucleotide sequence ID" value="NZ_LJJB01000010.1"/>
</dbReference>
<dbReference type="PANTHER" id="PTHR34094">
    <property type="match status" value="1"/>
</dbReference>
<dbReference type="EMBL" id="LJJB01000010">
    <property type="protein sequence ID" value="KQL46413.1"/>
    <property type="molecule type" value="Genomic_DNA"/>
</dbReference>
<reference evidence="3 4" key="1">
    <citation type="submission" date="2015-09" db="EMBL/GenBank/DDBJ databases">
        <title>Genome sequencing project for genomic taxonomy and phylogenomics of Bacillus-like bacteria.</title>
        <authorList>
            <person name="Liu B."/>
            <person name="Wang J."/>
            <person name="Zhu Y."/>
            <person name="Liu G."/>
            <person name="Chen Q."/>
            <person name="Chen Z."/>
            <person name="Lan J."/>
            <person name="Che J."/>
            <person name="Ge C."/>
            <person name="Shi H."/>
            <person name="Pan Z."/>
            <person name="Liu X."/>
        </authorList>
    </citation>
    <scope>NUCLEOTIDE SEQUENCE [LARGE SCALE GENOMIC DNA]</scope>
    <source>
        <strain evidence="3 4">DSM 8552</strain>
    </source>
</reference>
<sequence length="302" mass="32608">MNRNGLIGVVLIALGIWWGISVWDSGKGFAWNLPFTETKEVNIEQSYDASSIKEIVVDVSSTDVHVVRGSSEKIEVQLHGQASPKMADQFRLKGENKGTELQIGVEKQEGFRIGFGYESVAMTVELPEKQWDEIKVKVGSGDITVENVEGKTIDVFTSSGDIKLEDSKASAIVLDTSSGDIQAEQFKADKMKVHSDSGDISLKEGEATLEGDAESGDIDIEFVELLHDADLSTSSGDVKITLEQEPKSLKVDYRGGSGTGKVRWDGFQATDDAEDDNIIKGTFGSGATMLKVSTGSGDFTLD</sequence>
<keyword evidence="4" id="KW-1185">Reference proteome</keyword>
<gene>
    <name evidence="3" type="ORF">AN963_15810</name>
</gene>
<dbReference type="Proteomes" id="UP000051063">
    <property type="component" value="Unassembled WGS sequence"/>
</dbReference>
<proteinExistence type="predicted"/>
<keyword evidence="1" id="KW-1133">Transmembrane helix</keyword>
<protein>
    <recommendedName>
        <fullName evidence="2">DUF4097 domain-containing protein</fullName>
    </recommendedName>
</protein>
<keyword evidence="1" id="KW-0472">Membrane</keyword>
<dbReference type="InterPro" id="IPR025164">
    <property type="entry name" value="Toastrack_DUF4097"/>
</dbReference>
<name>A0ABR5N703_BRECH</name>
<organism evidence="3 4">
    <name type="scientific">Brevibacillus choshinensis</name>
    <dbReference type="NCBI Taxonomy" id="54911"/>
    <lineage>
        <taxon>Bacteria</taxon>
        <taxon>Bacillati</taxon>
        <taxon>Bacillota</taxon>
        <taxon>Bacilli</taxon>
        <taxon>Bacillales</taxon>
        <taxon>Paenibacillaceae</taxon>
        <taxon>Brevibacillus</taxon>
    </lineage>
</organism>
<evidence type="ECO:0000259" key="2">
    <source>
        <dbReference type="Pfam" id="PF13349"/>
    </source>
</evidence>
<accession>A0ABR5N703</accession>